<evidence type="ECO:0000313" key="4">
    <source>
        <dbReference type="Proteomes" id="UP001447188"/>
    </source>
</evidence>
<dbReference type="InterPro" id="IPR017946">
    <property type="entry name" value="PLC-like_Pdiesterase_TIM-brl"/>
</dbReference>
<feature type="signal peptide" evidence="1">
    <location>
        <begin position="1"/>
        <end position="21"/>
    </location>
</feature>
<evidence type="ECO:0000256" key="1">
    <source>
        <dbReference type="SAM" id="SignalP"/>
    </source>
</evidence>
<dbReference type="Proteomes" id="UP001447188">
    <property type="component" value="Unassembled WGS sequence"/>
</dbReference>
<proteinExistence type="predicted"/>
<dbReference type="PANTHER" id="PTHR46211">
    <property type="entry name" value="GLYCEROPHOSPHORYL DIESTER PHOSPHODIESTERASE"/>
    <property type="match status" value="1"/>
</dbReference>
<evidence type="ECO:0000259" key="2">
    <source>
        <dbReference type="PROSITE" id="PS51704"/>
    </source>
</evidence>
<sequence>MMVRSSVILGTVLGFALSVNASPTAYSSKRGNKLSVQGHRGGLGYRPESTLWAFANALELGVDALEMDTVFTKDGISVVWHDHQILATKCRDTVPGAQYVGKYIANLTLAEVQSLDCGSQQIDLHPQAELHPGAKIPTLEEVLDLVDCYGDKRVEINLETKLDPVRPNETLAIGNYINDIVPILQKRGYASRTYIQSFDWRTLVGIKKKFPKTRTVALLDTNNVKSEDRGVSGYPWLGGVDLDGFKGDWVAAANSIGVTIVSPIHGSPSNATPNTPGYVPITTADVVKRAHKLGIQVIPWTVDFEVTINKMISDGVDGIISNYPERVLHISEQRGKKSGIKTNRRKPECLKLASNSV</sequence>
<feature type="chain" id="PRO_5046695571" description="GP-PDE domain-containing protein" evidence="1">
    <location>
        <begin position="22"/>
        <end position="357"/>
    </location>
</feature>
<evidence type="ECO:0000313" key="3">
    <source>
        <dbReference type="EMBL" id="KAL0636687.1"/>
    </source>
</evidence>
<dbReference type="InterPro" id="IPR030395">
    <property type="entry name" value="GP_PDE_dom"/>
</dbReference>
<keyword evidence="1" id="KW-0732">Signal</keyword>
<protein>
    <recommendedName>
        <fullName evidence="2">GP-PDE domain-containing protein</fullName>
    </recommendedName>
</protein>
<keyword evidence="4" id="KW-1185">Reference proteome</keyword>
<dbReference type="Pfam" id="PF03009">
    <property type="entry name" value="GDPD"/>
    <property type="match status" value="1"/>
</dbReference>
<dbReference type="PANTHER" id="PTHR46211:SF14">
    <property type="entry name" value="GLYCEROPHOSPHODIESTER PHOSPHODIESTERASE"/>
    <property type="match status" value="1"/>
</dbReference>
<dbReference type="SUPFAM" id="SSF51695">
    <property type="entry name" value="PLC-like phosphodiesterases"/>
    <property type="match status" value="1"/>
</dbReference>
<reference evidence="3 4" key="1">
    <citation type="submission" date="2024-02" db="EMBL/GenBank/DDBJ databases">
        <title>Discinaceae phylogenomics.</title>
        <authorList>
            <person name="Dirks A.C."/>
            <person name="James T.Y."/>
        </authorList>
    </citation>
    <scope>NUCLEOTIDE SEQUENCE [LARGE SCALE GENOMIC DNA]</scope>
    <source>
        <strain evidence="3 4">ACD0624</strain>
    </source>
</reference>
<dbReference type="Gene3D" id="3.20.20.190">
    <property type="entry name" value="Phosphatidylinositol (PI) phosphodiesterase"/>
    <property type="match status" value="1"/>
</dbReference>
<comment type="caution">
    <text evidence="3">The sequence shown here is derived from an EMBL/GenBank/DDBJ whole genome shotgun (WGS) entry which is preliminary data.</text>
</comment>
<accession>A0ABR3GLN0</accession>
<gene>
    <name evidence="3" type="ORF">Q9L58_004295</name>
</gene>
<organism evidence="3 4">
    <name type="scientific">Discina gigas</name>
    <dbReference type="NCBI Taxonomy" id="1032678"/>
    <lineage>
        <taxon>Eukaryota</taxon>
        <taxon>Fungi</taxon>
        <taxon>Dikarya</taxon>
        <taxon>Ascomycota</taxon>
        <taxon>Pezizomycotina</taxon>
        <taxon>Pezizomycetes</taxon>
        <taxon>Pezizales</taxon>
        <taxon>Discinaceae</taxon>
        <taxon>Discina</taxon>
    </lineage>
</organism>
<feature type="domain" description="GP-PDE" evidence="2">
    <location>
        <begin position="34"/>
        <end position="331"/>
    </location>
</feature>
<dbReference type="EMBL" id="JBBBZM010000045">
    <property type="protein sequence ID" value="KAL0636687.1"/>
    <property type="molecule type" value="Genomic_DNA"/>
</dbReference>
<name>A0ABR3GLN0_9PEZI</name>
<dbReference type="PROSITE" id="PS51704">
    <property type="entry name" value="GP_PDE"/>
    <property type="match status" value="1"/>
</dbReference>